<gene>
    <name evidence="1" type="primary">Tox3</name>
    <name evidence="1" type="ORF">CEXT_405911</name>
</gene>
<dbReference type="AlphaFoldDB" id="A0AAV4THR0"/>
<dbReference type="EMBL" id="BPLR01011297">
    <property type="protein sequence ID" value="GIY45640.1"/>
    <property type="molecule type" value="Genomic_DNA"/>
</dbReference>
<accession>A0AAV4THR0</accession>
<protein>
    <submittedName>
        <fullName evidence="1">TOX high mobility group box family member 3</fullName>
    </submittedName>
</protein>
<proteinExistence type="predicted"/>
<sequence length="81" mass="8871">MSVEQTFHTPSFGDEEFDIPPLTYAPTAAASRCSGQGVFGNQVPVEYLKTQAELRPDLRLSTQAGRELHGLVEFTTITSNL</sequence>
<organism evidence="1 2">
    <name type="scientific">Caerostris extrusa</name>
    <name type="common">Bark spider</name>
    <name type="synonym">Caerostris bankana</name>
    <dbReference type="NCBI Taxonomy" id="172846"/>
    <lineage>
        <taxon>Eukaryota</taxon>
        <taxon>Metazoa</taxon>
        <taxon>Ecdysozoa</taxon>
        <taxon>Arthropoda</taxon>
        <taxon>Chelicerata</taxon>
        <taxon>Arachnida</taxon>
        <taxon>Araneae</taxon>
        <taxon>Araneomorphae</taxon>
        <taxon>Entelegynae</taxon>
        <taxon>Araneoidea</taxon>
        <taxon>Araneidae</taxon>
        <taxon>Caerostris</taxon>
    </lineage>
</organism>
<comment type="caution">
    <text evidence="1">The sequence shown here is derived from an EMBL/GenBank/DDBJ whole genome shotgun (WGS) entry which is preliminary data.</text>
</comment>
<evidence type="ECO:0000313" key="2">
    <source>
        <dbReference type="Proteomes" id="UP001054945"/>
    </source>
</evidence>
<evidence type="ECO:0000313" key="1">
    <source>
        <dbReference type="EMBL" id="GIY45640.1"/>
    </source>
</evidence>
<keyword evidence="2" id="KW-1185">Reference proteome</keyword>
<name>A0AAV4THR0_CAEEX</name>
<dbReference type="Proteomes" id="UP001054945">
    <property type="component" value="Unassembled WGS sequence"/>
</dbReference>
<reference evidence="1 2" key="1">
    <citation type="submission" date="2021-06" db="EMBL/GenBank/DDBJ databases">
        <title>Caerostris extrusa draft genome.</title>
        <authorList>
            <person name="Kono N."/>
            <person name="Arakawa K."/>
        </authorList>
    </citation>
    <scope>NUCLEOTIDE SEQUENCE [LARGE SCALE GENOMIC DNA]</scope>
</reference>